<dbReference type="InterPro" id="IPR036249">
    <property type="entry name" value="Thioredoxin-like_sf"/>
</dbReference>
<feature type="active site" description="Proton donor/acceptor" evidence="1">
    <location>
        <position position="201"/>
    </location>
</feature>
<evidence type="ECO:0000313" key="6">
    <source>
        <dbReference type="Proteomes" id="UP000032568"/>
    </source>
</evidence>
<proteinExistence type="predicted"/>
<dbReference type="PROSITE" id="PS50405">
    <property type="entry name" value="GST_CTER"/>
    <property type="match status" value="1"/>
</dbReference>
<dbReference type="Pfam" id="PF13410">
    <property type="entry name" value="GST_C_2"/>
    <property type="match status" value="1"/>
</dbReference>
<protein>
    <submittedName>
        <fullName evidence="5">Glutathione S-transferase family protein</fullName>
    </submittedName>
</protein>
<evidence type="ECO:0000259" key="4">
    <source>
        <dbReference type="PROSITE" id="PS50405"/>
    </source>
</evidence>
<evidence type="ECO:0000256" key="2">
    <source>
        <dbReference type="PIRSR" id="PIRSR015753-2"/>
    </source>
</evidence>
<feature type="active site" description="Nucleophile" evidence="1">
    <location>
        <position position="70"/>
    </location>
</feature>
<feature type="site" description="Lowers pKa of active site Cys" evidence="3">
    <location>
        <position position="259"/>
    </location>
</feature>
<dbReference type="SUPFAM" id="SSF47616">
    <property type="entry name" value="GST C-terminal domain-like"/>
    <property type="match status" value="1"/>
</dbReference>
<dbReference type="InterPro" id="IPR040079">
    <property type="entry name" value="Glutathione_S-Trfase"/>
</dbReference>
<reference evidence="5 6" key="2">
    <citation type="journal article" date="2022" name="Mar. Drugs">
        <title>Bioassay-Guided Fractionation Leads to the Detection of Cholic Acid Generated by the Rare Thalassomonas sp.</title>
        <authorList>
            <person name="Pheiffer F."/>
            <person name="Schneider Y.K."/>
            <person name="Hansen E.H."/>
            <person name="Andersen J.H."/>
            <person name="Isaksson J."/>
            <person name="Busche T."/>
            <person name="R C."/>
            <person name="Kalinowski J."/>
            <person name="Zyl L.V."/>
            <person name="Trindade M."/>
        </authorList>
    </citation>
    <scope>NUCLEOTIDE SEQUENCE [LARGE SCALE GENOMIC DNA]</scope>
    <source>
        <strain evidence="5 6">A5K-106</strain>
    </source>
</reference>
<dbReference type="EMBL" id="CP059735">
    <property type="protein sequence ID" value="WDD97231.1"/>
    <property type="molecule type" value="Genomic_DNA"/>
</dbReference>
<dbReference type="KEGG" id="tact:SG35_018030"/>
<dbReference type="Gene3D" id="1.20.1050.10">
    <property type="match status" value="1"/>
</dbReference>
<dbReference type="RefSeq" id="WP_044833957.1">
    <property type="nucleotide sequence ID" value="NZ_CP059735.1"/>
</dbReference>
<evidence type="ECO:0000256" key="1">
    <source>
        <dbReference type="PIRSR" id="PIRSR015753-1"/>
    </source>
</evidence>
<dbReference type="Gene3D" id="3.40.30.10">
    <property type="entry name" value="Glutaredoxin"/>
    <property type="match status" value="1"/>
</dbReference>
<dbReference type="Proteomes" id="UP000032568">
    <property type="component" value="Chromosome"/>
</dbReference>
<dbReference type="GO" id="GO:0005737">
    <property type="term" value="C:cytoplasm"/>
    <property type="evidence" value="ECO:0007669"/>
    <property type="project" value="TreeGrafter"/>
</dbReference>
<dbReference type="PANTHER" id="PTHR32419:SF6">
    <property type="entry name" value="GLUTATHIONE S-TRANSFERASE OMEGA-LIKE 1-RELATED"/>
    <property type="match status" value="1"/>
</dbReference>
<evidence type="ECO:0000313" key="5">
    <source>
        <dbReference type="EMBL" id="WDD97231.1"/>
    </source>
</evidence>
<dbReference type="PANTHER" id="PTHR32419">
    <property type="entry name" value="GLUTATHIONYL-HYDROQUINONE REDUCTASE"/>
    <property type="match status" value="1"/>
</dbReference>
<keyword evidence="6" id="KW-1185">Reference proteome</keyword>
<dbReference type="AlphaFoldDB" id="A0AAE9YLD8"/>
<organism evidence="5 6">
    <name type="scientific">Thalassomonas actiniarum</name>
    <dbReference type="NCBI Taxonomy" id="485447"/>
    <lineage>
        <taxon>Bacteria</taxon>
        <taxon>Pseudomonadati</taxon>
        <taxon>Pseudomonadota</taxon>
        <taxon>Gammaproteobacteria</taxon>
        <taxon>Alteromonadales</taxon>
        <taxon>Colwelliaceae</taxon>
        <taxon>Thalassomonas</taxon>
    </lineage>
</organism>
<reference evidence="5 6" key="1">
    <citation type="journal article" date="2015" name="Genome Announc.">
        <title>Draft Genome Sequences of Marine Isolates of Thalassomonas viridans and Thalassomonas actiniarum.</title>
        <authorList>
            <person name="Olonade I."/>
            <person name="van Zyl L.J."/>
            <person name="Trindade M."/>
        </authorList>
    </citation>
    <scope>NUCLEOTIDE SEQUENCE [LARGE SCALE GENOMIC DNA]</scope>
    <source>
        <strain evidence="5 6">A5K-106</strain>
    </source>
</reference>
<dbReference type="CDD" id="cd03190">
    <property type="entry name" value="GST_C_Omega_like"/>
    <property type="match status" value="1"/>
</dbReference>
<dbReference type="GO" id="GO:0004364">
    <property type="term" value="F:glutathione transferase activity"/>
    <property type="evidence" value="ECO:0007669"/>
    <property type="project" value="InterPro"/>
</dbReference>
<dbReference type="Pfam" id="PF13409">
    <property type="entry name" value="GST_N_2"/>
    <property type="match status" value="1"/>
</dbReference>
<dbReference type="InterPro" id="IPR016639">
    <property type="entry name" value="GST_Omega/GSH"/>
</dbReference>
<feature type="binding site" evidence="2">
    <location>
        <begin position="136"/>
        <end position="139"/>
    </location>
    <ligand>
        <name>glutathione</name>
        <dbReference type="ChEBI" id="CHEBI:57925"/>
    </ligand>
</feature>
<feature type="domain" description="GST C-terminal" evidence="4">
    <location>
        <begin position="167"/>
        <end position="308"/>
    </location>
</feature>
<dbReference type="InterPro" id="IPR010987">
    <property type="entry name" value="Glutathione-S-Trfase_C-like"/>
</dbReference>
<gene>
    <name evidence="5" type="ORF">SG35_018030</name>
</gene>
<accession>A0AAE9YLD8</accession>
<sequence>MGKLIDGEWLTDDKLAELEAKAYQASGGKFERGTAGFRSWVTADGSAGPSGSGGFKAEAGRYHLFAALNCPWAHRTLIYRQVKKLAGVVSLSLVAPLRTENGWVFDNHKARFRDDLYQLNAMYELYLKANPKYSGRVTVPVLWDKQKQTIVSNESSEIIRMFNGAFNPITGDEQDFYPEAQANDIDELNDYIFNHINNGVYKAGFARTQSAYDEAVTALFAALDKLELRLAQQDYLLGDKITEADWRLLPTLVRFDVGYFSAFKCNLKMLRDYPNLSRYLKALYRIPGVAETVDLDIYRSGYHSKSPLRNPHGIVPIGPLADFT</sequence>
<feature type="site" description="Lowers pKa of active site Cys" evidence="3">
    <location>
        <position position="302"/>
    </location>
</feature>
<dbReference type="InterPro" id="IPR004045">
    <property type="entry name" value="Glutathione_S-Trfase_N"/>
</dbReference>
<evidence type="ECO:0000256" key="3">
    <source>
        <dbReference type="PIRSR" id="PIRSR015753-3"/>
    </source>
</evidence>
<dbReference type="InterPro" id="IPR036282">
    <property type="entry name" value="Glutathione-S-Trfase_C_sf"/>
</dbReference>
<feature type="binding site" evidence="2">
    <location>
        <begin position="154"/>
        <end position="155"/>
    </location>
    <ligand>
        <name>glutathione</name>
        <dbReference type="ChEBI" id="CHEBI:57925"/>
    </ligand>
</feature>
<dbReference type="PIRSF" id="PIRSF015753">
    <property type="entry name" value="GST"/>
    <property type="match status" value="1"/>
</dbReference>
<dbReference type="SUPFAM" id="SSF52833">
    <property type="entry name" value="Thioredoxin-like"/>
    <property type="match status" value="1"/>
</dbReference>
<dbReference type="SFLD" id="SFLDG01206">
    <property type="entry name" value="Xi.1"/>
    <property type="match status" value="1"/>
</dbReference>
<dbReference type="SFLD" id="SFLDG01148">
    <property type="entry name" value="Xi_(cytGST)"/>
    <property type="match status" value="1"/>
</dbReference>
<feature type="binding site" evidence="2">
    <location>
        <position position="103"/>
    </location>
    <ligand>
        <name>glutathione</name>
        <dbReference type="ChEBI" id="CHEBI:57925"/>
    </ligand>
</feature>
<dbReference type="InterPro" id="IPR047047">
    <property type="entry name" value="GST_Omega-like_C"/>
</dbReference>
<name>A0AAE9YLD8_9GAMM</name>
<dbReference type="SFLD" id="SFLDS00019">
    <property type="entry name" value="Glutathione_Transferase_(cytos"/>
    <property type="match status" value="1"/>
</dbReference>